<dbReference type="Gramene" id="KGN44451">
    <property type="protein sequence ID" value="KGN44451"/>
    <property type="gene ID" value="Csa_7G291710"/>
</dbReference>
<protein>
    <recommendedName>
        <fullName evidence="2">Helicase C-terminal domain-containing protein</fullName>
    </recommendedName>
</protein>
<dbReference type="Gene3D" id="3.40.50.300">
    <property type="entry name" value="P-loop containing nucleotide triphosphate hydrolases"/>
    <property type="match status" value="1"/>
</dbReference>
<evidence type="ECO:0000259" key="2">
    <source>
        <dbReference type="PROSITE" id="PS51194"/>
    </source>
</evidence>
<dbReference type="PROSITE" id="PS51194">
    <property type="entry name" value="HELICASE_CTER"/>
    <property type="match status" value="1"/>
</dbReference>
<feature type="compositionally biased region" description="Low complexity" evidence="1">
    <location>
        <begin position="205"/>
        <end position="216"/>
    </location>
</feature>
<dbReference type="InterPro" id="IPR036291">
    <property type="entry name" value="NAD(P)-bd_dom_sf"/>
</dbReference>
<dbReference type="Proteomes" id="UP000029981">
    <property type="component" value="Chromosome 7"/>
</dbReference>
<dbReference type="AlphaFoldDB" id="A0A0A0K9G2"/>
<name>A0A0A0K9G2_CUCSA</name>
<feature type="region of interest" description="Disordered" evidence="1">
    <location>
        <begin position="161"/>
        <end position="258"/>
    </location>
</feature>
<sequence>MVQVLEPSLAKGNRVMVFCNTLNSSRAVDHFLGENQISTVNYHGEVPAQKRVENLKKFKSDDADCPTLVCTDLAARGLDLDVDHVIMFDFPSNSIDYLHRTGRTARMGAKGKVTSLVGKKDNILATRIEEAIRKNESLESLTADSVWRDVARNRITEHKTKNAKLIKASTGRSGAKSATSAPKSSSVHSKGEPGKASYSERTRKPGVSVSKPVKSSRNIPRKPSSETKKQVASRKRPGSAIKSSGQKLNVVGFRGRSNQSGNRRSLFIFQRFRSLQWTLPTPQFPHYYGSCNSPASNPHLHWHTRNAWRVSAFGVYGYLNFTKSAFIEHSKKFKPEDMQTNIEGKNCIVTGANSGIGYATAEGLASRGASVYMICRNKERGEAALSEIKSKTGNQNVHLEVCDLSSISDIKSFSSKFISKNVPVHVLVNNAGMLEKNRITTPEGFEFNFAVNVLGTYAMTESLLPLLEKAAPDAKVITVSSGGMYSVPLTNDLQFSEDEFDGVVQYARNKRVQVALTEKWSEMYSKKGIGFYSMHPGWAETPGATKSLPSFSKSLSGKLRTSEEGADTIIWLALQPKEKLEPGAFFFDRMVAPKHLAFAATKSSHTAMGSIYDHLRSLSGLAQ</sequence>
<feature type="compositionally biased region" description="Basic and acidic residues" evidence="1">
    <location>
        <begin position="189"/>
        <end position="203"/>
    </location>
</feature>
<dbReference type="eggNOG" id="KOG1208">
    <property type="taxonomic scope" value="Eukaryota"/>
</dbReference>
<keyword evidence="4" id="KW-1185">Reference proteome</keyword>
<dbReference type="PANTHER" id="PTHR44656">
    <property type="entry name" value="DEHYDROGENASE/REDUCTASE SDR FAMILY MEMBER 12"/>
    <property type="match status" value="1"/>
</dbReference>
<dbReference type="InterPro" id="IPR001650">
    <property type="entry name" value="Helicase_C-like"/>
</dbReference>
<dbReference type="Pfam" id="PF00271">
    <property type="entry name" value="Helicase_C"/>
    <property type="match status" value="1"/>
</dbReference>
<evidence type="ECO:0000313" key="3">
    <source>
        <dbReference type="EMBL" id="KGN44451.1"/>
    </source>
</evidence>
<dbReference type="InterPro" id="IPR052992">
    <property type="entry name" value="SDR_member_12"/>
</dbReference>
<dbReference type="SMART" id="SM00490">
    <property type="entry name" value="HELICc"/>
    <property type="match status" value="1"/>
</dbReference>
<dbReference type="PRINTS" id="PR00081">
    <property type="entry name" value="GDHRDH"/>
</dbReference>
<dbReference type="InterPro" id="IPR027417">
    <property type="entry name" value="P-loop_NTPase"/>
</dbReference>
<organism evidence="3 4">
    <name type="scientific">Cucumis sativus</name>
    <name type="common">Cucumber</name>
    <dbReference type="NCBI Taxonomy" id="3659"/>
    <lineage>
        <taxon>Eukaryota</taxon>
        <taxon>Viridiplantae</taxon>
        <taxon>Streptophyta</taxon>
        <taxon>Embryophyta</taxon>
        <taxon>Tracheophyta</taxon>
        <taxon>Spermatophyta</taxon>
        <taxon>Magnoliopsida</taxon>
        <taxon>eudicotyledons</taxon>
        <taxon>Gunneridae</taxon>
        <taxon>Pentapetalae</taxon>
        <taxon>rosids</taxon>
        <taxon>fabids</taxon>
        <taxon>Cucurbitales</taxon>
        <taxon>Cucurbitaceae</taxon>
        <taxon>Benincaseae</taxon>
        <taxon>Cucumis</taxon>
    </lineage>
</organism>
<dbReference type="PANTHER" id="PTHR44656:SF7">
    <property type="entry name" value="DEHYDROGENASE_REDUCTASE SDR FAMILY MEMBER 12"/>
    <property type="match status" value="1"/>
</dbReference>
<dbReference type="Gene3D" id="3.40.50.720">
    <property type="entry name" value="NAD(P)-binding Rossmann-like Domain"/>
    <property type="match status" value="1"/>
</dbReference>
<reference evidence="3 4" key="2">
    <citation type="journal article" date="2009" name="PLoS ONE">
        <title>An integrated genetic and cytogenetic map of the cucumber genome.</title>
        <authorList>
            <person name="Ren Y."/>
            <person name="Zhang Z."/>
            <person name="Liu J."/>
            <person name="Staub J.E."/>
            <person name="Han Y."/>
            <person name="Cheng Z."/>
            <person name="Li X."/>
            <person name="Lu J."/>
            <person name="Miao H."/>
            <person name="Kang H."/>
            <person name="Xie B."/>
            <person name="Gu X."/>
            <person name="Wang X."/>
            <person name="Du Y."/>
            <person name="Jin W."/>
            <person name="Huang S."/>
        </authorList>
    </citation>
    <scope>NUCLEOTIDE SEQUENCE [LARGE SCALE GENOMIC DNA]</scope>
    <source>
        <strain evidence="4">cv. 9930</strain>
    </source>
</reference>
<dbReference type="CDD" id="cd18787">
    <property type="entry name" value="SF2_C_DEAD"/>
    <property type="match status" value="1"/>
</dbReference>
<reference evidence="3 4" key="3">
    <citation type="journal article" date="2010" name="BMC Genomics">
        <title>Transcriptome sequencing and comparative analysis of cucumber flowers with different sex types.</title>
        <authorList>
            <person name="Guo S."/>
            <person name="Zheng Y."/>
            <person name="Joung J.G."/>
            <person name="Liu S."/>
            <person name="Zhang Z."/>
            <person name="Crasta O.R."/>
            <person name="Sobral B.W."/>
            <person name="Xu Y."/>
            <person name="Huang S."/>
            <person name="Fei Z."/>
        </authorList>
    </citation>
    <scope>NUCLEOTIDE SEQUENCE [LARGE SCALE GENOMIC DNA]</scope>
    <source>
        <strain evidence="4">cv. 9930</strain>
    </source>
</reference>
<dbReference type="InterPro" id="IPR002347">
    <property type="entry name" value="SDR_fam"/>
</dbReference>
<dbReference type="Pfam" id="PF00106">
    <property type="entry name" value="adh_short"/>
    <property type="match status" value="1"/>
</dbReference>
<feature type="compositionally biased region" description="Low complexity" evidence="1">
    <location>
        <begin position="173"/>
        <end position="188"/>
    </location>
</feature>
<feature type="domain" description="Helicase C-terminal" evidence="2">
    <location>
        <begin position="1"/>
        <end position="147"/>
    </location>
</feature>
<reference evidence="3 4" key="4">
    <citation type="journal article" date="2011" name="BMC Genomics">
        <title>RNA-Seq improves annotation of protein-coding genes in the cucumber genome.</title>
        <authorList>
            <person name="Li Z."/>
            <person name="Zhang Z."/>
            <person name="Yan P."/>
            <person name="Huang S."/>
            <person name="Fei Z."/>
            <person name="Lin K."/>
        </authorList>
    </citation>
    <scope>NUCLEOTIDE SEQUENCE [LARGE SCALE GENOMIC DNA]</scope>
    <source>
        <strain evidence="4">cv. 9930</strain>
    </source>
</reference>
<dbReference type="SUPFAM" id="SSF52540">
    <property type="entry name" value="P-loop containing nucleoside triphosphate hydrolases"/>
    <property type="match status" value="1"/>
</dbReference>
<proteinExistence type="predicted"/>
<evidence type="ECO:0000313" key="4">
    <source>
        <dbReference type="Proteomes" id="UP000029981"/>
    </source>
</evidence>
<dbReference type="STRING" id="3659.A0A0A0K9G2"/>
<evidence type="ECO:0000256" key="1">
    <source>
        <dbReference type="SAM" id="MobiDB-lite"/>
    </source>
</evidence>
<dbReference type="EMBL" id="CM002928">
    <property type="protein sequence ID" value="KGN44451.1"/>
    <property type="molecule type" value="Genomic_DNA"/>
</dbReference>
<reference evidence="3 4" key="1">
    <citation type="journal article" date="2009" name="Nat. Genet.">
        <title>The genome of the cucumber, Cucumis sativus L.</title>
        <authorList>
            <person name="Huang S."/>
            <person name="Li R."/>
            <person name="Zhang Z."/>
            <person name="Li L."/>
            <person name="Gu X."/>
            <person name="Fan W."/>
            <person name="Lucas W.J."/>
            <person name="Wang X."/>
            <person name="Xie B."/>
            <person name="Ni P."/>
            <person name="Ren Y."/>
            <person name="Zhu H."/>
            <person name="Li J."/>
            <person name="Lin K."/>
            <person name="Jin W."/>
            <person name="Fei Z."/>
            <person name="Li G."/>
            <person name="Staub J."/>
            <person name="Kilian A."/>
            <person name="van der Vossen E.A."/>
            <person name="Wu Y."/>
            <person name="Guo J."/>
            <person name="He J."/>
            <person name="Jia Z."/>
            <person name="Ren Y."/>
            <person name="Tian G."/>
            <person name="Lu Y."/>
            <person name="Ruan J."/>
            <person name="Qian W."/>
            <person name="Wang M."/>
            <person name="Huang Q."/>
            <person name="Li B."/>
            <person name="Xuan Z."/>
            <person name="Cao J."/>
            <person name="Asan"/>
            <person name="Wu Z."/>
            <person name="Zhang J."/>
            <person name="Cai Q."/>
            <person name="Bai Y."/>
            <person name="Zhao B."/>
            <person name="Han Y."/>
            <person name="Li Y."/>
            <person name="Li X."/>
            <person name="Wang S."/>
            <person name="Shi Q."/>
            <person name="Liu S."/>
            <person name="Cho W.K."/>
            <person name="Kim J.Y."/>
            <person name="Xu Y."/>
            <person name="Heller-Uszynska K."/>
            <person name="Miao H."/>
            <person name="Cheng Z."/>
            <person name="Zhang S."/>
            <person name="Wu J."/>
            <person name="Yang Y."/>
            <person name="Kang H."/>
            <person name="Li M."/>
            <person name="Liang H."/>
            <person name="Ren X."/>
            <person name="Shi Z."/>
            <person name="Wen M."/>
            <person name="Jian M."/>
            <person name="Yang H."/>
            <person name="Zhang G."/>
            <person name="Yang Z."/>
            <person name="Chen R."/>
            <person name="Liu S."/>
            <person name="Li J."/>
            <person name="Ma L."/>
            <person name="Liu H."/>
            <person name="Zhou Y."/>
            <person name="Zhao J."/>
            <person name="Fang X."/>
            <person name="Li G."/>
            <person name="Fang L."/>
            <person name="Li Y."/>
            <person name="Liu D."/>
            <person name="Zheng H."/>
            <person name="Zhang Y."/>
            <person name="Qin N."/>
            <person name="Li Z."/>
            <person name="Yang G."/>
            <person name="Yang S."/>
            <person name="Bolund L."/>
            <person name="Kristiansen K."/>
            <person name="Zheng H."/>
            <person name="Li S."/>
            <person name="Zhang X."/>
            <person name="Yang H."/>
            <person name="Wang J."/>
            <person name="Sun R."/>
            <person name="Zhang B."/>
            <person name="Jiang S."/>
            <person name="Wang J."/>
            <person name="Du Y."/>
            <person name="Li S."/>
        </authorList>
    </citation>
    <scope>NUCLEOTIDE SEQUENCE [LARGE SCALE GENOMIC DNA]</scope>
    <source>
        <strain evidence="4">cv. 9930</strain>
    </source>
</reference>
<dbReference type="SUPFAM" id="SSF51735">
    <property type="entry name" value="NAD(P)-binding Rossmann-fold domains"/>
    <property type="match status" value="1"/>
</dbReference>
<gene>
    <name evidence="3" type="ORF">Csa_7G291710</name>
</gene>
<accession>A0A0A0K9G2</accession>